<evidence type="ECO:0000256" key="1">
    <source>
        <dbReference type="ARBA" id="ARBA00007734"/>
    </source>
</evidence>
<keyword evidence="7" id="KW-1185">Reference proteome</keyword>
<feature type="chain" id="PRO_5045494700" evidence="3">
    <location>
        <begin position="27"/>
        <end position="644"/>
    </location>
</feature>
<dbReference type="Gene3D" id="1.10.530.10">
    <property type="match status" value="1"/>
</dbReference>
<accession>A0ABV6G6J2</accession>
<dbReference type="PROSITE" id="PS00922">
    <property type="entry name" value="TRANSGLYCOSYLASE"/>
    <property type="match status" value="1"/>
</dbReference>
<dbReference type="InterPro" id="IPR008939">
    <property type="entry name" value="Lytic_TGlycosylase_superhlx_U"/>
</dbReference>
<dbReference type="Proteomes" id="UP001589814">
    <property type="component" value="Unassembled WGS sequence"/>
</dbReference>
<dbReference type="RefSeq" id="WP_245558710.1">
    <property type="nucleotide sequence ID" value="NZ_JBHLVX010000056.1"/>
</dbReference>
<organism evidence="6 7">
    <name type="scientific">Kushneria aurantia</name>
    <dbReference type="NCBI Taxonomy" id="504092"/>
    <lineage>
        <taxon>Bacteria</taxon>
        <taxon>Pseudomonadati</taxon>
        <taxon>Pseudomonadota</taxon>
        <taxon>Gammaproteobacteria</taxon>
        <taxon>Oceanospirillales</taxon>
        <taxon>Halomonadaceae</taxon>
        <taxon>Kushneria</taxon>
    </lineage>
</organism>
<dbReference type="Gene3D" id="1.25.20.10">
    <property type="entry name" value="Bacterial muramidases"/>
    <property type="match status" value="1"/>
</dbReference>
<dbReference type="InterPro" id="IPR000189">
    <property type="entry name" value="Transglyc_AS"/>
</dbReference>
<proteinExistence type="inferred from homology"/>
<dbReference type="Pfam" id="PF01464">
    <property type="entry name" value="SLT"/>
    <property type="match status" value="1"/>
</dbReference>
<comment type="caution">
    <text evidence="6">The sequence shown here is derived from an EMBL/GenBank/DDBJ whole genome shotgun (WGS) entry which is preliminary data.</text>
</comment>
<gene>
    <name evidence="6" type="ORF">ACFFHW_15055</name>
</gene>
<comment type="similarity">
    <text evidence="1">Belongs to the transglycosylase Slt family.</text>
</comment>
<evidence type="ECO:0000256" key="3">
    <source>
        <dbReference type="SAM" id="SignalP"/>
    </source>
</evidence>
<reference evidence="6 7" key="1">
    <citation type="submission" date="2024-09" db="EMBL/GenBank/DDBJ databases">
        <authorList>
            <person name="Sun Q."/>
            <person name="Mori K."/>
        </authorList>
    </citation>
    <scope>NUCLEOTIDE SEQUENCE [LARGE SCALE GENOMIC DNA]</scope>
    <source>
        <strain evidence="6 7">CCM 7415</strain>
    </source>
</reference>
<dbReference type="Gene3D" id="1.10.1240.20">
    <property type="entry name" value="Lytic transglycosylase, superhelical linker domain"/>
    <property type="match status" value="1"/>
</dbReference>
<dbReference type="InterPro" id="IPR012289">
    <property type="entry name" value="Lytic_TGlycosylase_superhlx_L"/>
</dbReference>
<feature type="domain" description="Lytic transglycosylase superhelical linker" evidence="5">
    <location>
        <begin position="400"/>
        <end position="464"/>
    </location>
</feature>
<dbReference type="PANTHER" id="PTHR37423">
    <property type="entry name" value="SOLUBLE LYTIC MUREIN TRANSGLYCOSYLASE-RELATED"/>
    <property type="match status" value="1"/>
</dbReference>
<dbReference type="InterPro" id="IPR008258">
    <property type="entry name" value="Transglycosylase_SLT_dom_1"/>
</dbReference>
<dbReference type="EMBL" id="JBHLVX010000056">
    <property type="protein sequence ID" value="MFC0269287.1"/>
    <property type="molecule type" value="Genomic_DNA"/>
</dbReference>
<dbReference type="CDD" id="cd13401">
    <property type="entry name" value="Slt70-like"/>
    <property type="match status" value="1"/>
</dbReference>
<evidence type="ECO:0000256" key="2">
    <source>
        <dbReference type="ARBA" id="ARBA00022729"/>
    </source>
</evidence>
<dbReference type="Pfam" id="PF14718">
    <property type="entry name" value="SLT_L"/>
    <property type="match status" value="1"/>
</dbReference>
<dbReference type="InterPro" id="IPR037061">
    <property type="entry name" value="Lytic_TGlycoase_superhlx_L_sf"/>
</dbReference>
<protein>
    <submittedName>
        <fullName evidence="6">Transglycosylase SLT domain-containing protein</fullName>
    </submittedName>
</protein>
<name>A0ABV6G6J2_9GAMM</name>
<dbReference type="SUPFAM" id="SSF53955">
    <property type="entry name" value="Lysozyme-like"/>
    <property type="match status" value="1"/>
</dbReference>
<evidence type="ECO:0000259" key="4">
    <source>
        <dbReference type="Pfam" id="PF01464"/>
    </source>
</evidence>
<evidence type="ECO:0000313" key="7">
    <source>
        <dbReference type="Proteomes" id="UP001589814"/>
    </source>
</evidence>
<keyword evidence="2 3" id="KW-0732">Signal</keyword>
<dbReference type="InterPro" id="IPR023346">
    <property type="entry name" value="Lysozyme-like_dom_sf"/>
</dbReference>
<feature type="domain" description="Transglycosylase SLT" evidence="4">
    <location>
        <begin position="476"/>
        <end position="585"/>
    </location>
</feature>
<evidence type="ECO:0000259" key="5">
    <source>
        <dbReference type="Pfam" id="PF14718"/>
    </source>
</evidence>
<evidence type="ECO:0000313" key="6">
    <source>
        <dbReference type="EMBL" id="MFC0269287.1"/>
    </source>
</evidence>
<dbReference type="SUPFAM" id="SSF48435">
    <property type="entry name" value="Bacterial muramidases"/>
    <property type="match status" value="1"/>
</dbReference>
<sequence>MSLRFQWARRCMGIVLAMATAATVQADDAAVDRALQAARAQQWSQIDQRAVSGHPLEGYIDYHRLKARLPGVSAAEVNAYLTRWQDSVLSQWMRGVAQDAWGVRGEFDRFLAISDGPPDVTRRQCWYYQALLDRDPQRAAVGGRELWRVGHSQPDACDALFTRLRASGEIGAEDIRARLLLAWREGESGLVNYLLGELPMADSPFRSAFEQLRADPTTLARIPARLPANTAGAAPLYSTAMAVLTRQDTARALDTWRRVKGRTPLTEEQQFAIERDLAYYSIVRDIAANAQWADAVAVQLNDQQLFELRARQALEERNWRSVIGWVDHMPPDERAGAHWQYWLGRAYEQLGDQPRARAAWQQAAGERNFYGFAAADRIGQPYALNNRRVAIPPADLEAAAALPLVQRIDALQRIDEPGLARAEWYYAMQRLSDAHKPVLIQYALTRQWYDLAIHGAIGGDYWDVLAWRFPQAYAPLFQQWGAENGVDAWFLMALARRESSFNPEAQSPVGAQGLMQLMPGTGEHVSQQLGIPWRGVASLEQPALNVRLGSAYIRDMAARYSGNRIAAAAAYNAGPGRVDRWLAGSDEPFDLFIEEIPFRETREYVKAVLAYRVIFESLARGSSEGVQMIDASERNARYSNALRR</sequence>
<dbReference type="PANTHER" id="PTHR37423:SF5">
    <property type="entry name" value="SOLUBLE LYTIC MUREIN TRANSGLYCOSYLASE"/>
    <property type="match status" value="1"/>
</dbReference>
<feature type="signal peptide" evidence="3">
    <location>
        <begin position="1"/>
        <end position="26"/>
    </location>
</feature>